<dbReference type="GO" id="GO:0000155">
    <property type="term" value="F:phosphorelay sensor kinase activity"/>
    <property type="evidence" value="ECO:0007669"/>
    <property type="project" value="InterPro"/>
</dbReference>
<dbReference type="Pfam" id="PF02518">
    <property type="entry name" value="HATPase_c"/>
    <property type="match status" value="1"/>
</dbReference>
<dbReference type="PANTHER" id="PTHR45436">
    <property type="entry name" value="SENSOR HISTIDINE KINASE YKOH"/>
    <property type="match status" value="1"/>
</dbReference>
<dbReference type="InterPro" id="IPR003594">
    <property type="entry name" value="HATPase_dom"/>
</dbReference>
<dbReference type="GO" id="GO:0005509">
    <property type="term" value="F:calcium ion binding"/>
    <property type="evidence" value="ECO:0007669"/>
    <property type="project" value="UniProtKB-ARBA"/>
</dbReference>
<feature type="region of interest" description="Disordered" evidence="12">
    <location>
        <begin position="159"/>
        <end position="204"/>
    </location>
</feature>
<reference evidence="16 17" key="1">
    <citation type="submission" date="2021-01" db="EMBL/GenBank/DDBJ databases">
        <title>Whole genome shotgun sequence of Planobispora siamensis NBRC 107568.</title>
        <authorList>
            <person name="Komaki H."/>
            <person name="Tamura T."/>
        </authorList>
    </citation>
    <scope>NUCLEOTIDE SEQUENCE [LARGE SCALE GENOMIC DNA]</scope>
    <source>
        <strain evidence="16 17">NBRC 107568</strain>
    </source>
</reference>
<name>A0A8J3SNQ6_9ACTN</name>
<keyword evidence="5" id="KW-0597">Phosphoprotein</keyword>
<evidence type="ECO:0000256" key="7">
    <source>
        <dbReference type="ARBA" id="ARBA00022692"/>
    </source>
</evidence>
<dbReference type="PRINTS" id="PR00344">
    <property type="entry name" value="BCTRLSENSOR"/>
</dbReference>
<dbReference type="InterPro" id="IPR036097">
    <property type="entry name" value="HisK_dim/P_sf"/>
</dbReference>
<dbReference type="CDD" id="cd06225">
    <property type="entry name" value="HAMP"/>
    <property type="match status" value="1"/>
</dbReference>
<keyword evidence="9 13" id="KW-1133">Transmembrane helix</keyword>
<comment type="cofactor">
    <cofactor evidence="2">
        <name>a divalent metal cation</name>
        <dbReference type="ChEBI" id="CHEBI:60240"/>
    </cofactor>
</comment>
<keyword evidence="6" id="KW-0808">Transferase</keyword>
<evidence type="ECO:0000313" key="16">
    <source>
        <dbReference type="EMBL" id="GIH96615.1"/>
    </source>
</evidence>
<evidence type="ECO:0000256" key="6">
    <source>
        <dbReference type="ARBA" id="ARBA00022679"/>
    </source>
</evidence>
<feature type="domain" description="Histidine kinase" evidence="14">
    <location>
        <begin position="319"/>
        <end position="539"/>
    </location>
</feature>
<dbReference type="Gene3D" id="3.30.565.10">
    <property type="entry name" value="Histidine kinase-like ATPase, C-terminal domain"/>
    <property type="match status" value="1"/>
</dbReference>
<keyword evidence="10" id="KW-0902">Two-component regulatory system</keyword>
<dbReference type="RefSeq" id="WP_204068649.1">
    <property type="nucleotide sequence ID" value="NZ_BOOJ01000068.1"/>
</dbReference>
<evidence type="ECO:0000256" key="13">
    <source>
        <dbReference type="SAM" id="Phobius"/>
    </source>
</evidence>
<evidence type="ECO:0000256" key="3">
    <source>
        <dbReference type="ARBA" id="ARBA00004236"/>
    </source>
</evidence>
<evidence type="ECO:0000256" key="2">
    <source>
        <dbReference type="ARBA" id="ARBA00001968"/>
    </source>
</evidence>
<proteinExistence type="predicted"/>
<comment type="subcellular location">
    <subcellularLocation>
        <location evidence="3">Cell membrane</location>
    </subcellularLocation>
</comment>
<evidence type="ECO:0000256" key="1">
    <source>
        <dbReference type="ARBA" id="ARBA00000085"/>
    </source>
</evidence>
<comment type="catalytic activity">
    <reaction evidence="1">
        <text>ATP + protein L-histidine = ADP + protein N-phospho-L-histidine.</text>
        <dbReference type="EC" id="2.7.13.3"/>
    </reaction>
</comment>
<accession>A0A8J3SNQ6</accession>
<keyword evidence="8 16" id="KW-0418">Kinase</keyword>
<dbReference type="Pfam" id="PF00672">
    <property type="entry name" value="HAMP"/>
    <property type="match status" value="1"/>
</dbReference>
<dbReference type="InterPro" id="IPR003660">
    <property type="entry name" value="HAMP_dom"/>
</dbReference>
<dbReference type="SMART" id="SM00387">
    <property type="entry name" value="HATPase_c"/>
    <property type="match status" value="1"/>
</dbReference>
<dbReference type="SMART" id="SM00388">
    <property type="entry name" value="HisKA"/>
    <property type="match status" value="1"/>
</dbReference>
<dbReference type="Gene3D" id="1.10.287.130">
    <property type="match status" value="1"/>
</dbReference>
<dbReference type="InterPro" id="IPR003661">
    <property type="entry name" value="HisK_dim/P_dom"/>
</dbReference>
<dbReference type="EMBL" id="BOOJ01000068">
    <property type="protein sequence ID" value="GIH96615.1"/>
    <property type="molecule type" value="Genomic_DNA"/>
</dbReference>
<gene>
    <name evidence="16" type="ORF">Psi01_72450</name>
</gene>
<dbReference type="GO" id="GO:0005886">
    <property type="term" value="C:plasma membrane"/>
    <property type="evidence" value="ECO:0007669"/>
    <property type="project" value="UniProtKB-SubCell"/>
</dbReference>
<dbReference type="SUPFAM" id="SSF55874">
    <property type="entry name" value="ATPase domain of HSP90 chaperone/DNA topoisomerase II/histidine kinase"/>
    <property type="match status" value="1"/>
</dbReference>
<evidence type="ECO:0000256" key="5">
    <source>
        <dbReference type="ARBA" id="ARBA00022553"/>
    </source>
</evidence>
<dbReference type="SMART" id="SM00304">
    <property type="entry name" value="HAMP"/>
    <property type="match status" value="1"/>
</dbReference>
<dbReference type="Proteomes" id="UP000619788">
    <property type="component" value="Unassembled WGS sequence"/>
</dbReference>
<evidence type="ECO:0000256" key="11">
    <source>
        <dbReference type="ARBA" id="ARBA00023136"/>
    </source>
</evidence>
<dbReference type="CDD" id="cd00082">
    <property type="entry name" value="HisKA"/>
    <property type="match status" value="1"/>
</dbReference>
<evidence type="ECO:0000256" key="9">
    <source>
        <dbReference type="ARBA" id="ARBA00022989"/>
    </source>
</evidence>
<evidence type="ECO:0000313" key="17">
    <source>
        <dbReference type="Proteomes" id="UP000619788"/>
    </source>
</evidence>
<dbReference type="InterPro" id="IPR005467">
    <property type="entry name" value="His_kinase_dom"/>
</dbReference>
<evidence type="ECO:0000259" key="14">
    <source>
        <dbReference type="PROSITE" id="PS50109"/>
    </source>
</evidence>
<dbReference type="Pfam" id="PF00512">
    <property type="entry name" value="HisKA"/>
    <property type="match status" value="1"/>
</dbReference>
<dbReference type="PANTHER" id="PTHR45436:SF5">
    <property type="entry name" value="SENSOR HISTIDINE KINASE TRCS"/>
    <property type="match status" value="1"/>
</dbReference>
<feature type="transmembrane region" description="Helical" evidence="13">
    <location>
        <begin position="20"/>
        <end position="42"/>
    </location>
</feature>
<dbReference type="EC" id="2.7.13.3" evidence="4"/>
<dbReference type="PROSITE" id="PS50885">
    <property type="entry name" value="HAMP"/>
    <property type="match status" value="1"/>
</dbReference>
<feature type="domain" description="HAMP" evidence="15">
    <location>
        <begin position="250"/>
        <end position="304"/>
    </location>
</feature>
<keyword evidence="11 13" id="KW-0472">Membrane</keyword>
<dbReference type="AlphaFoldDB" id="A0A8J3SNQ6"/>
<dbReference type="CDD" id="cd00075">
    <property type="entry name" value="HATPase"/>
    <property type="match status" value="1"/>
</dbReference>
<protein>
    <recommendedName>
        <fullName evidence="4">histidine kinase</fullName>
        <ecNumber evidence="4">2.7.13.3</ecNumber>
    </recommendedName>
</protein>
<organism evidence="16 17">
    <name type="scientific">Planobispora siamensis</name>
    <dbReference type="NCBI Taxonomy" id="936338"/>
    <lineage>
        <taxon>Bacteria</taxon>
        <taxon>Bacillati</taxon>
        <taxon>Actinomycetota</taxon>
        <taxon>Actinomycetes</taxon>
        <taxon>Streptosporangiales</taxon>
        <taxon>Streptosporangiaceae</taxon>
        <taxon>Planobispora</taxon>
    </lineage>
</organism>
<evidence type="ECO:0000256" key="12">
    <source>
        <dbReference type="SAM" id="MobiDB-lite"/>
    </source>
</evidence>
<dbReference type="FunFam" id="1.10.287.130:FF:000001">
    <property type="entry name" value="Two-component sensor histidine kinase"/>
    <property type="match status" value="1"/>
</dbReference>
<dbReference type="FunFam" id="3.30.565.10:FF:000006">
    <property type="entry name" value="Sensor histidine kinase WalK"/>
    <property type="match status" value="1"/>
</dbReference>
<evidence type="ECO:0000259" key="15">
    <source>
        <dbReference type="PROSITE" id="PS50885"/>
    </source>
</evidence>
<dbReference type="InterPro" id="IPR050428">
    <property type="entry name" value="TCS_sensor_his_kinase"/>
</dbReference>
<feature type="transmembrane region" description="Helical" evidence="13">
    <location>
        <begin position="226"/>
        <end position="249"/>
    </location>
</feature>
<dbReference type="InterPro" id="IPR004358">
    <property type="entry name" value="Sig_transdc_His_kin-like_C"/>
</dbReference>
<sequence length="543" mass="56631">MSTGRDGRRPRGLSLRGRLLLITTALLAIGLVVSGVVAIATLRSHLVDRVDGQLRPFAALLSRLSPEILRFSAHSQSEQALRMLPGTDLIDQVHILYLAPDGTVQHRITLPTRDRERGPRLPRLDAGAVARLGGQPFEAPGQDGAARWRVTAVSRAAQQLSPGRDLPLGDGGAPEQNPPLGDVDGDGWGQDPSPGGGNGGGPASPAGGSVVVAASLDGARSILGRLTLVCVITSIVLLALLAVAGWFAVRAGLRPLRRVEETAAAIAGGDLSRRVPGLAAPGTEVGRLSSALNGMLGQLERAFAEREASEARMRRFVADVSHELRTPLVGIKGFSELHRMGGLPDIDRAMSRIESESGRLSRLIEDLLLLARLDEGESALPMDLAPMDLRTLAVDAHHDLRVLDPTRPVTLTGPDGGPPGEAPVHGDEARLRQVTANLVGNAVAHTPPGTPVRIGVGTAGDEAVLVIEDAGPGMTADRAARAFDRFYRADDSRSRTAGGGAGLGLAIVHSVVTAHGGRVELHTSPGRGAAFRVLLPAVPDSAS</sequence>
<feature type="region of interest" description="Disordered" evidence="12">
    <location>
        <begin position="406"/>
        <end position="425"/>
    </location>
</feature>
<comment type="caution">
    <text evidence="16">The sequence shown here is derived from an EMBL/GenBank/DDBJ whole genome shotgun (WGS) entry which is preliminary data.</text>
</comment>
<dbReference type="Gene3D" id="6.10.340.10">
    <property type="match status" value="1"/>
</dbReference>
<keyword evidence="7 13" id="KW-0812">Transmembrane</keyword>
<keyword evidence="17" id="KW-1185">Reference proteome</keyword>
<evidence type="ECO:0000256" key="4">
    <source>
        <dbReference type="ARBA" id="ARBA00012438"/>
    </source>
</evidence>
<dbReference type="PROSITE" id="PS50109">
    <property type="entry name" value="HIS_KIN"/>
    <property type="match status" value="1"/>
</dbReference>
<dbReference type="InterPro" id="IPR036890">
    <property type="entry name" value="HATPase_C_sf"/>
</dbReference>
<dbReference type="SUPFAM" id="SSF158472">
    <property type="entry name" value="HAMP domain-like"/>
    <property type="match status" value="1"/>
</dbReference>
<evidence type="ECO:0000256" key="10">
    <source>
        <dbReference type="ARBA" id="ARBA00023012"/>
    </source>
</evidence>
<evidence type="ECO:0000256" key="8">
    <source>
        <dbReference type="ARBA" id="ARBA00022777"/>
    </source>
</evidence>
<dbReference type="SUPFAM" id="SSF47384">
    <property type="entry name" value="Homodimeric domain of signal transducing histidine kinase"/>
    <property type="match status" value="1"/>
</dbReference>